<organism evidence="2">
    <name type="scientific">Ganoderma boninense</name>
    <dbReference type="NCBI Taxonomy" id="34458"/>
    <lineage>
        <taxon>Eukaryota</taxon>
        <taxon>Fungi</taxon>
        <taxon>Dikarya</taxon>
        <taxon>Basidiomycota</taxon>
        <taxon>Agaricomycotina</taxon>
        <taxon>Agaricomycetes</taxon>
        <taxon>Polyporales</taxon>
        <taxon>Polyporaceae</taxon>
        <taxon>Ganoderma</taxon>
    </lineage>
</organism>
<accession>A0A5K1K0B6</accession>
<reference evidence="2" key="1">
    <citation type="submission" date="2019-10" db="EMBL/GenBank/DDBJ databases">
        <authorList>
            <person name="Nor Muhammad N."/>
        </authorList>
    </citation>
    <scope>NUCLEOTIDE SEQUENCE</scope>
</reference>
<dbReference type="Gene3D" id="1.50.10.10">
    <property type="match status" value="1"/>
</dbReference>
<gene>
    <name evidence="2" type="primary">A0A0E0V727</name>
</gene>
<feature type="domain" description="GH15-like" evidence="1">
    <location>
        <begin position="13"/>
        <end position="102"/>
    </location>
</feature>
<dbReference type="GO" id="GO:0005524">
    <property type="term" value="F:ATP binding"/>
    <property type="evidence" value="ECO:0007669"/>
    <property type="project" value="UniProtKB-KW"/>
</dbReference>
<dbReference type="GO" id="GO:0005975">
    <property type="term" value="P:carbohydrate metabolic process"/>
    <property type="evidence" value="ECO:0007669"/>
    <property type="project" value="InterPro"/>
</dbReference>
<dbReference type="GO" id="GO:0003824">
    <property type="term" value="F:catalytic activity"/>
    <property type="evidence" value="ECO:0007669"/>
    <property type="project" value="UniProtKB-ARBA"/>
</dbReference>
<evidence type="ECO:0000259" key="1">
    <source>
        <dbReference type="Pfam" id="PF00723"/>
    </source>
</evidence>
<dbReference type="InterPro" id="IPR012341">
    <property type="entry name" value="6hp_glycosidase-like_sf"/>
</dbReference>
<protein>
    <submittedName>
        <fullName evidence="2">Yersiniabactin-iron ABC transporter permease ATP-binding protein YbtQ</fullName>
    </submittedName>
</protein>
<dbReference type="Pfam" id="PF00723">
    <property type="entry name" value="Glyco_hydro_15"/>
    <property type="match status" value="1"/>
</dbReference>
<dbReference type="SUPFAM" id="SSF48208">
    <property type="entry name" value="Six-hairpin glycosidases"/>
    <property type="match status" value="1"/>
</dbReference>
<evidence type="ECO:0000313" key="2">
    <source>
        <dbReference type="EMBL" id="VWO97484.1"/>
    </source>
</evidence>
<dbReference type="InterPro" id="IPR011613">
    <property type="entry name" value="GH15-like"/>
</dbReference>
<sequence>MVFTTLNMDCASVLEQLYGALIAWEKPGSLAVTSTSLAFFRHFYSSVTTGTYDSCSSTYSSLASAVWAFADGILEINTEYTPFNGALSEQFDKSSGSSLSAAGLRAMPPRAWARCSPTWWRRA</sequence>
<keyword evidence="2" id="KW-0067">ATP-binding</keyword>
<dbReference type="AlphaFoldDB" id="A0A5K1K0B6"/>
<proteinExistence type="predicted"/>
<keyword evidence="2" id="KW-0547">Nucleotide-binding</keyword>
<name>A0A5K1K0B6_9APHY</name>
<dbReference type="InterPro" id="IPR008928">
    <property type="entry name" value="6-hairpin_glycosidase_sf"/>
</dbReference>
<dbReference type="EMBL" id="LR726344">
    <property type="protein sequence ID" value="VWO97484.1"/>
    <property type="molecule type" value="Genomic_DNA"/>
</dbReference>